<evidence type="ECO:0000313" key="4">
    <source>
        <dbReference type="EMBL" id="KAA6345820.1"/>
    </source>
</evidence>
<dbReference type="InterPro" id="IPR017853">
    <property type="entry name" value="GH"/>
</dbReference>
<gene>
    <name evidence="4" type="ORF">EZS27_006631</name>
</gene>
<feature type="domain" description="Glycoside hydrolase family 5" evidence="3">
    <location>
        <begin position="84"/>
        <end position="238"/>
    </location>
</feature>
<name>A0A5J4SKM6_9ZZZZ</name>
<protein>
    <recommendedName>
        <fullName evidence="3">Glycoside hydrolase family 5 domain-containing protein</fullName>
    </recommendedName>
</protein>
<evidence type="ECO:0000256" key="1">
    <source>
        <dbReference type="ARBA" id="ARBA00022801"/>
    </source>
</evidence>
<dbReference type="Pfam" id="PF00150">
    <property type="entry name" value="Cellulase"/>
    <property type="match status" value="1"/>
</dbReference>
<dbReference type="Gene3D" id="3.20.20.80">
    <property type="entry name" value="Glycosidases"/>
    <property type="match status" value="1"/>
</dbReference>
<proteinExistence type="predicted"/>
<dbReference type="SUPFAM" id="SSF51445">
    <property type="entry name" value="(Trans)glycosidases"/>
    <property type="match status" value="1"/>
</dbReference>
<evidence type="ECO:0000256" key="2">
    <source>
        <dbReference type="ARBA" id="ARBA00023295"/>
    </source>
</evidence>
<sequence>MSIMKTKLNHLFQCLLVVLFLSQSADAYAQAFYADAKGVLREKKSNKEVSFYGVNYTLPFAHAYRMHKALGVDLKKAIDKDVYHFSRLGFNAYRIHVWDVEISDSTGALKENEHLDLLDYLVYKLKERDIKVLFTPMAYWGNGYPERDDTNLSGFSAKWNKQNITKEEPAIVAQERYLKQFVSHVNPYTGVAYKDESDIVGFEINNEPNNDTKPALTTAYVNRMVKAIRSTGCKAPLFYNVSHNFQNTQAFYNAQIDGGTFQWYPTGLVAGRTRKGNFLPATDVYPIPFGNIKNFDKKVRVVYEFDAADIADPYIYPAVARSFRTAGFQWITQFAYDPLEMAWANTEYQTHFLNLAYTPGKAISMKIAAEVVRQVPRLKDYGYYPLDTVFDAFRVSYNEKLSEMNTTTQFMYSNTTQTQPKDARSLTEIAGCGSSPVVAYEGMGAYFLDKLSDGIWRLEIMPDAVWLEDPFAKPSLKRQAAAVLWNEHPMTIRIPNLRDDFTYEATNDGNTRKGNAREAVIQAYPGVYLLIRKDTKNTDWKGDSKWGAIRIKEFVAPESNLCSFAVLHQPAKAITEGSDYKISAKVVGPTLPDSVCVFTNRSSMRRAVPLAMKRTAGYMYELTIPGERMLPSSLNYTIAIYHNGKALTFPANVEGIPMDWDYYSSADWSVLVEPKEQFITLLEAHADFNTIETYMIKGAFVLKTINTGASPEDKRTLINARELKPENRIVVRSYIKDKTDGRFNDLPACKQLYLKTGEVIGISELEVGFVTTDGYTYKFETSVKANALLEIPLDKLVAGKTILRPTAYPSFLPDYFTPKTEIPFDIRKIEFLEITTKEGQSTEHPAFEIKSAWLK</sequence>
<keyword evidence="1" id="KW-0378">Hydrolase</keyword>
<organism evidence="4">
    <name type="scientific">termite gut metagenome</name>
    <dbReference type="NCBI Taxonomy" id="433724"/>
    <lineage>
        <taxon>unclassified sequences</taxon>
        <taxon>metagenomes</taxon>
        <taxon>organismal metagenomes</taxon>
    </lineage>
</organism>
<dbReference type="GO" id="GO:0004553">
    <property type="term" value="F:hydrolase activity, hydrolyzing O-glycosyl compounds"/>
    <property type="evidence" value="ECO:0007669"/>
    <property type="project" value="InterPro"/>
</dbReference>
<dbReference type="InterPro" id="IPR001547">
    <property type="entry name" value="Glyco_hydro_5"/>
</dbReference>
<reference evidence="4" key="1">
    <citation type="submission" date="2019-03" db="EMBL/GenBank/DDBJ databases">
        <title>Single cell metagenomics reveals metabolic interactions within the superorganism composed of flagellate Streblomastix strix and complex community of Bacteroidetes bacteria on its surface.</title>
        <authorList>
            <person name="Treitli S.C."/>
            <person name="Kolisko M."/>
            <person name="Husnik F."/>
            <person name="Keeling P."/>
            <person name="Hampl V."/>
        </authorList>
    </citation>
    <scope>NUCLEOTIDE SEQUENCE</scope>
    <source>
        <strain evidence="4">STM</strain>
    </source>
</reference>
<keyword evidence="2" id="KW-0326">Glycosidase</keyword>
<dbReference type="EMBL" id="SNRY01000154">
    <property type="protein sequence ID" value="KAA6345820.1"/>
    <property type="molecule type" value="Genomic_DNA"/>
</dbReference>
<accession>A0A5J4SKM6</accession>
<dbReference type="GO" id="GO:0000272">
    <property type="term" value="P:polysaccharide catabolic process"/>
    <property type="evidence" value="ECO:0007669"/>
    <property type="project" value="InterPro"/>
</dbReference>
<comment type="caution">
    <text evidence="4">The sequence shown here is derived from an EMBL/GenBank/DDBJ whole genome shotgun (WGS) entry which is preliminary data.</text>
</comment>
<evidence type="ECO:0000259" key="3">
    <source>
        <dbReference type="Pfam" id="PF00150"/>
    </source>
</evidence>
<dbReference type="AlphaFoldDB" id="A0A5J4SKM6"/>